<dbReference type="EC" id="2.7.13.3" evidence="2"/>
<evidence type="ECO:0000256" key="5">
    <source>
        <dbReference type="PROSITE-ProRule" id="PRU00169"/>
    </source>
</evidence>
<keyword evidence="7" id="KW-0472">Membrane</keyword>
<evidence type="ECO:0000259" key="8">
    <source>
        <dbReference type="PROSITE" id="PS50109"/>
    </source>
</evidence>
<evidence type="ECO:0000256" key="3">
    <source>
        <dbReference type="ARBA" id="ARBA00022679"/>
    </source>
</evidence>
<feature type="compositionally biased region" description="Basic and acidic residues" evidence="6">
    <location>
        <begin position="117"/>
        <end position="127"/>
    </location>
</feature>
<dbReference type="SUPFAM" id="SSF52172">
    <property type="entry name" value="CheY-like"/>
    <property type="match status" value="1"/>
</dbReference>
<keyword evidence="3" id="KW-0808">Transferase</keyword>
<evidence type="ECO:0000256" key="4">
    <source>
        <dbReference type="ARBA" id="ARBA00022777"/>
    </source>
</evidence>
<feature type="region of interest" description="Disordered" evidence="6">
    <location>
        <begin position="742"/>
        <end position="785"/>
    </location>
</feature>
<feature type="transmembrane region" description="Helical" evidence="7">
    <location>
        <begin position="267"/>
        <end position="286"/>
    </location>
</feature>
<feature type="region of interest" description="Disordered" evidence="6">
    <location>
        <begin position="81"/>
        <end position="152"/>
    </location>
</feature>
<dbReference type="PRINTS" id="PR00344">
    <property type="entry name" value="BCTRLSENSOR"/>
</dbReference>
<evidence type="ECO:0000259" key="9">
    <source>
        <dbReference type="PROSITE" id="PS50110"/>
    </source>
</evidence>
<comment type="caution">
    <text evidence="10">The sequence shown here is derived from an EMBL/GenBank/DDBJ whole genome shotgun (WGS) entry which is preliminary data.</text>
</comment>
<feature type="compositionally biased region" description="Basic and acidic residues" evidence="6">
    <location>
        <begin position="1039"/>
        <end position="1049"/>
    </location>
</feature>
<dbReference type="InterPro" id="IPR004358">
    <property type="entry name" value="Sig_transdc_His_kin-like_C"/>
</dbReference>
<feature type="transmembrane region" description="Helical" evidence="7">
    <location>
        <begin position="236"/>
        <end position="255"/>
    </location>
</feature>
<feature type="compositionally biased region" description="Polar residues" evidence="6">
    <location>
        <begin position="1"/>
        <end position="25"/>
    </location>
</feature>
<dbReference type="SMART" id="SM00448">
    <property type="entry name" value="REC"/>
    <property type="match status" value="1"/>
</dbReference>
<dbReference type="Pfam" id="PF00072">
    <property type="entry name" value="Response_reg"/>
    <property type="match status" value="1"/>
</dbReference>
<proteinExistence type="predicted"/>
<feature type="domain" description="Response regulatory" evidence="9">
    <location>
        <begin position="889"/>
        <end position="1040"/>
    </location>
</feature>
<feature type="compositionally biased region" description="Basic and acidic residues" evidence="6">
    <location>
        <begin position="46"/>
        <end position="58"/>
    </location>
</feature>
<dbReference type="AlphaFoldDB" id="A0A9P6LCF2"/>
<keyword evidence="11" id="KW-1185">Reference proteome</keyword>
<feature type="region of interest" description="Disordered" evidence="6">
    <location>
        <begin position="1035"/>
        <end position="1071"/>
    </location>
</feature>
<dbReference type="Gene3D" id="3.40.50.2300">
    <property type="match status" value="1"/>
</dbReference>
<feature type="transmembrane region" description="Helical" evidence="7">
    <location>
        <begin position="331"/>
        <end position="347"/>
    </location>
</feature>
<dbReference type="Pfam" id="PF02518">
    <property type="entry name" value="HATPase_c"/>
    <property type="match status" value="1"/>
</dbReference>
<dbReference type="Gene3D" id="3.30.565.10">
    <property type="entry name" value="Histidine kinase-like ATPase, C-terminal domain"/>
    <property type="match status" value="1"/>
</dbReference>
<dbReference type="InterPro" id="IPR011006">
    <property type="entry name" value="CheY-like_superfamily"/>
</dbReference>
<evidence type="ECO:0000256" key="2">
    <source>
        <dbReference type="ARBA" id="ARBA00012438"/>
    </source>
</evidence>
<feature type="transmembrane region" description="Helical" evidence="7">
    <location>
        <begin position="207"/>
        <end position="230"/>
    </location>
</feature>
<reference evidence="10" key="2">
    <citation type="submission" date="2020-11" db="EMBL/GenBank/DDBJ databases">
        <authorList>
            <consortium name="DOE Joint Genome Institute"/>
            <person name="Kuo A."/>
            <person name="Miyauchi S."/>
            <person name="Kiss E."/>
            <person name="Drula E."/>
            <person name="Kohler A."/>
            <person name="Sanchez-Garcia M."/>
            <person name="Andreopoulos B."/>
            <person name="Barry K.W."/>
            <person name="Bonito G."/>
            <person name="Buee M."/>
            <person name="Carver A."/>
            <person name="Chen C."/>
            <person name="Cichocki N."/>
            <person name="Clum A."/>
            <person name="Culley D."/>
            <person name="Crous P.W."/>
            <person name="Fauchery L."/>
            <person name="Girlanda M."/>
            <person name="Hayes R."/>
            <person name="Keri Z."/>
            <person name="Labutti K."/>
            <person name="Lipzen A."/>
            <person name="Lombard V."/>
            <person name="Magnuson J."/>
            <person name="Maillard F."/>
            <person name="Morin E."/>
            <person name="Murat C."/>
            <person name="Nolan M."/>
            <person name="Ohm R."/>
            <person name="Pangilinan J."/>
            <person name="Pereira M."/>
            <person name="Perotto S."/>
            <person name="Peter M."/>
            <person name="Riley R."/>
            <person name="Sitrit Y."/>
            <person name="Stielow B."/>
            <person name="Szollosi G."/>
            <person name="Zifcakova L."/>
            <person name="Stursova M."/>
            <person name="Spatafora J.W."/>
            <person name="Tedersoo L."/>
            <person name="Vaario L.-M."/>
            <person name="Yamada A."/>
            <person name="Yan M."/>
            <person name="Wang P."/>
            <person name="Xu J."/>
            <person name="Bruns T."/>
            <person name="Baldrian P."/>
            <person name="Vilgalys R."/>
            <person name="Henrissat B."/>
            <person name="Grigoriev I.V."/>
            <person name="Hibbett D."/>
            <person name="Nagy L.G."/>
            <person name="Martin F.M."/>
        </authorList>
    </citation>
    <scope>NUCLEOTIDE SEQUENCE</scope>
    <source>
        <strain evidence="10">UH-Tt-Lm1</strain>
    </source>
</reference>
<feature type="region of interest" description="Disordered" evidence="6">
    <location>
        <begin position="805"/>
        <end position="825"/>
    </location>
</feature>
<feature type="region of interest" description="Disordered" evidence="6">
    <location>
        <begin position="932"/>
        <end position="953"/>
    </location>
</feature>
<organism evidence="10 11">
    <name type="scientific">Thelephora terrestris</name>
    <dbReference type="NCBI Taxonomy" id="56493"/>
    <lineage>
        <taxon>Eukaryota</taxon>
        <taxon>Fungi</taxon>
        <taxon>Dikarya</taxon>
        <taxon>Basidiomycota</taxon>
        <taxon>Agaricomycotina</taxon>
        <taxon>Agaricomycetes</taxon>
        <taxon>Thelephorales</taxon>
        <taxon>Thelephoraceae</taxon>
        <taxon>Thelephora</taxon>
    </lineage>
</organism>
<feature type="compositionally biased region" description="Polar residues" evidence="6">
    <location>
        <begin position="759"/>
        <end position="772"/>
    </location>
</feature>
<feature type="compositionally biased region" description="Polar residues" evidence="6">
    <location>
        <begin position="83"/>
        <end position="99"/>
    </location>
</feature>
<dbReference type="InterPro" id="IPR001789">
    <property type="entry name" value="Sig_transdc_resp-reg_receiver"/>
</dbReference>
<evidence type="ECO:0000313" key="11">
    <source>
        <dbReference type="Proteomes" id="UP000736335"/>
    </source>
</evidence>
<dbReference type="PROSITE" id="PS50109">
    <property type="entry name" value="HIS_KIN"/>
    <property type="match status" value="1"/>
</dbReference>
<evidence type="ECO:0000256" key="1">
    <source>
        <dbReference type="ARBA" id="ARBA00000085"/>
    </source>
</evidence>
<keyword evidence="5" id="KW-0597">Phosphoprotein</keyword>
<dbReference type="GO" id="GO:0000155">
    <property type="term" value="F:phosphorelay sensor kinase activity"/>
    <property type="evidence" value="ECO:0007669"/>
    <property type="project" value="TreeGrafter"/>
</dbReference>
<feature type="region of interest" description="Disordered" evidence="6">
    <location>
        <begin position="1"/>
        <end position="58"/>
    </location>
</feature>
<dbReference type="CDD" id="cd17546">
    <property type="entry name" value="REC_hyHK_CKI1_RcsC-like"/>
    <property type="match status" value="1"/>
</dbReference>
<accession>A0A9P6LCF2</accession>
<dbReference type="SMART" id="SM00387">
    <property type="entry name" value="HATPase_c"/>
    <property type="match status" value="1"/>
</dbReference>
<feature type="domain" description="Histidine kinase" evidence="8">
    <location>
        <begin position="418"/>
        <end position="713"/>
    </location>
</feature>
<protein>
    <recommendedName>
        <fullName evidence="2">histidine kinase</fullName>
        <ecNumber evidence="2">2.7.13.3</ecNumber>
    </recommendedName>
</protein>
<comment type="catalytic activity">
    <reaction evidence="1">
        <text>ATP + protein L-histidine = ADP + protein N-phospho-L-histidine.</text>
        <dbReference type="EC" id="2.7.13.3"/>
    </reaction>
</comment>
<dbReference type="PROSITE" id="PS50110">
    <property type="entry name" value="RESPONSE_REGULATORY"/>
    <property type="match status" value="1"/>
</dbReference>
<dbReference type="GO" id="GO:0005886">
    <property type="term" value="C:plasma membrane"/>
    <property type="evidence" value="ECO:0007669"/>
    <property type="project" value="TreeGrafter"/>
</dbReference>
<dbReference type="InterPro" id="IPR005467">
    <property type="entry name" value="His_kinase_dom"/>
</dbReference>
<evidence type="ECO:0000313" key="10">
    <source>
        <dbReference type="EMBL" id="KAF9793335.1"/>
    </source>
</evidence>
<dbReference type="PANTHER" id="PTHR43047:SF66">
    <property type="entry name" value="HISKA"/>
    <property type="match status" value="1"/>
</dbReference>
<feature type="compositionally biased region" description="Low complexity" evidence="6">
    <location>
        <begin position="810"/>
        <end position="824"/>
    </location>
</feature>
<feature type="modified residue" description="4-aspartylphosphate" evidence="5">
    <location>
        <position position="975"/>
    </location>
</feature>
<keyword evidence="7" id="KW-1133">Transmembrane helix</keyword>
<dbReference type="Proteomes" id="UP000736335">
    <property type="component" value="Unassembled WGS sequence"/>
</dbReference>
<evidence type="ECO:0000256" key="6">
    <source>
        <dbReference type="SAM" id="MobiDB-lite"/>
    </source>
</evidence>
<keyword evidence="7" id="KW-0812">Transmembrane</keyword>
<dbReference type="GO" id="GO:0009927">
    <property type="term" value="F:histidine phosphotransfer kinase activity"/>
    <property type="evidence" value="ECO:0007669"/>
    <property type="project" value="TreeGrafter"/>
</dbReference>
<feature type="transmembrane region" description="Helical" evidence="7">
    <location>
        <begin position="306"/>
        <end position="324"/>
    </location>
</feature>
<name>A0A9P6LCF2_9AGAM</name>
<reference evidence="10" key="1">
    <citation type="journal article" date="2020" name="Nat. Commun.">
        <title>Large-scale genome sequencing of mycorrhizal fungi provides insights into the early evolution of symbiotic traits.</title>
        <authorList>
            <person name="Miyauchi S."/>
            <person name="Kiss E."/>
            <person name="Kuo A."/>
            <person name="Drula E."/>
            <person name="Kohler A."/>
            <person name="Sanchez-Garcia M."/>
            <person name="Morin E."/>
            <person name="Andreopoulos B."/>
            <person name="Barry K.W."/>
            <person name="Bonito G."/>
            <person name="Buee M."/>
            <person name="Carver A."/>
            <person name="Chen C."/>
            <person name="Cichocki N."/>
            <person name="Clum A."/>
            <person name="Culley D."/>
            <person name="Crous P.W."/>
            <person name="Fauchery L."/>
            <person name="Girlanda M."/>
            <person name="Hayes R.D."/>
            <person name="Keri Z."/>
            <person name="LaButti K."/>
            <person name="Lipzen A."/>
            <person name="Lombard V."/>
            <person name="Magnuson J."/>
            <person name="Maillard F."/>
            <person name="Murat C."/>
            <person name="Nolan M."/>
            <person name="Ohm R.A."/>
            <person name="Pangilinan J."/>
            <person name="Pereira M.F."/>
            <person name="Perotto S."/>
            <person name="Peter M."/>
            <person name="Pfister S."/>
            <person name="Riley R."/>
            <person name="Sitrit Y."/>
            <person name="Stielow J.B."/>
            <person name="Szollosi G."/>
            <person name="Zifcakova L."/>
            <person name="Stursova M."/>
            <person name="Spatafora J.W."/>
            <person name="Tedersoo L."/>
            <person name="Vaario L.M."/>
            <person name="Yamada A."/>
            <person name="Yan M."/>
            <person name="Wang P."/>
            <person name="Xu J."/>
            <person name="Bruns T."/>
            <person name="Baldrian P."/>
            <person name="Vilgalys R."/>
            <person name="Dunand C."/>
            <person name="Henrissat B."/>
            <person name="Grigoriev I.V."/>
            <person name="Hibbett D."/>
            <person name="Nagy L.G."/>
            <person name="Martin F.M."/>
        </authorList>
    </citation>
    <scope>NUCLEOTIDE SEQUENCE</scope>
    <source>
        <strain evidence="10">UH-Tt-Lm1</strain>
    </source>
</reference>
<evidence type="ECO:0000256" key="7">
    <source>
        <dbReference type="SAM" id="Phobius"/>
    </source>
</evidence>
<keyword evidence="4" id="KW-0418">Kinase</keyword>
<dbReference type="PANTHER" id="PTHR43047">
    <property type="entry name" value="TWO-COMPONENT HISTIDINE PROTEIN KINASE"/>
    <property type="match status" value="1"/>
</dbReference>
<dbReference type="OrthoDB" id="60033at2759"/>
<dbReference type="SUPFAM" id="SSF55874">
    <property type="entry name" value="ATPase domain of HSP90 chaperone/DNA topoisomerase II/histidine kinase"/>
    <property type="match status" value="1"/>
</dbReference>
<dbReference type="InterPro" id="IPR036890">
    <property type="entry name" value="HATPase_C_sf"/>
</dbReference>
<sequence length="1071" mass="119486">MYFSFANSRSPSASNSHTLRGTNTNEDTHPSATPIDPVLLPLPATTKHDPSAVSSQRRDQLWFTKKLKLHWLEFKKRLGTAGTAPSTSSVHDDTTNGSTHGKDPVSSQPEDEVDEVVVDREWAEDASKSTTKSESGHPFNDSRQPGGTTTDHESFVVDQGCWARSKTLVILRWRLWPAIHEFFWPRFMDAKSESQYTKEAWFYRKRLAVFSALFFICNWITACVLVPKPVVLSDVIFFYVIGPLLSLPLFFLVVYDFPRDRPWLYQTYLGLSVWSWSLYTVAFMYICGYYDSHKPYVVYECGSKDFITLFYYATALQAMALFGLDFGRFPAMIGMLTFLIVSCILFIPVHQVYARNAVNLFISQAFLLYVHYTRENGERRLYTLRDQLKVQYRATQKAQVNERRTADSKRRLTSLITMIYPQVRVPLNTALLAVQNMVAYNAVSKTHDVEFKALESSLNMMSKVLNDVLDFHRMDSGKFENSNKPYTFHQVMRSLFAPLRLDTDSRQLHIETYLDPAIDEVASRAFLLALGQSDAEIEKGINRCEGVVVGDEMRLRQIITNLAGNACKFTPAGGKISIKTKLVLPSPADLARSFRKPIVTSAPRAEGDPDTELSAEHLDLHNSGGEQKRALDRIVVRIEVSDTGYGIERKEMHRIKLFSAFNQTEQGRQQGGKGTGLGLALVRQIVKLSGGRLGLKSKVGNGSTFWVELRTLSQTITACCVASRISSALGVGEKSLAILSEDKRPANPRIESMDGGLPTSRSLRGSNSTSGSPCAPFLEQRSNPDGLVQLLPRNYDNRDMVNVRKNTAGSSVVTTSESSPPTSEDAVIHLEPREALRNSSRISSRPRHIDLPPATFHDIRATGPQTPGSASILTNASRSTPMEITPGLPVLVVDDDKMTRLLMTRMLERLRCVVTTAVNGKQALQLLLGEEQSAGTPADDQEQSFPSDGREVPRDWAPVHGASLKEGRFAITFLDNQMPVMSGVEMVRKLRALGREDLIVGVTGNALLHDQEEYMEAGADHILTKPVREENLRGMLSTADERRKARSRDSGQSPLLSRLPPFDDAEDSTPT</sequence>
<dbReference type="InterPro" id="IPR003594">
    <property type="entry name" value="HATPase_dom"/>
</dbReference>
<dbReference type="EMBL" id="WIUZ02000001">
    <property type="protein sequence ID" value="KAF9793335.1"/>
    <property type="molecule type" value="Genomic_DNA"/>
</dbReference>
<gene>
    <name evidence="10" type="ORF">BJ322DRAFT_1134323</name>
</gene>